<proteinExistence type="predicted"/>
<keyword evidence="1" id="KW-1133">Transmembrane helix</keyword>
<feature type="transmembrane region" description="Helical" evidence="1">
    <location>
        <begin position="24"/>
        <end position="44"/>
    </location>
</feature>
<dbReference type="EMBL" id="AE005174">
    <property type="protein sequence ID" value="AAG56989.1"/>
    <property type="molecule type" value="Genomic_DNA"/>
</dbReference>
<protein>
    <submittedName>
        <fullName evidence="2">Uncharacterized protein</fullName>
    </submittedName>
</protein>
<evidence type="ECO:0000313" key="2">
    <source>
        <dbReference type="EMBL" id="AAG56989.1"/>
    </source>
</evidence>
<dbReference type="AlphaFoldDB" id="A0A6M7GZI0"/>
<gene>
    <name evidence="2" type="ordered locus">Z3069</name>
</gene>
<name>A0A6M7GZI0_ECO57</name>
<evidence type="ECO:0000256" key="1">
    <source>
        <dbReference type="SAM" id="Phobius"/>
    </source>
</evidence>
<dbReference type="Proteomes" id="UP000002519">
    <property type="component" value="Chromosome"/>
</dbReference>
<dbReference type="PIR" id="A85816">
    <property type="entry name" value="A85816"/>
</dbReference>
<sequence length="119" mass="13625">MAERGGFEPPVELPLLRFSRPMLWVNKINILCVLFGINILYLGLKNQMVSIKQPQNIPSKQVKNKTAPEQLITTENAFSEPPKLLRILFIAHVNALYNSSSPRYLTSLLFNYNSNKSRH</sequence>
<evidence type="ECO:0000313" key="3">
    <source>
        <dbReference type="Proteomes" id="UP000002519"/>
    </source>
</evidence>
<keyword evidence="1" id="KW-0812">Transmembrane</keyword>
<dbReference type="KEGG" id="ece:Z3069"/>
<reference evidence="2 3" key="1">
    <citation type="journal article" date="2001" name="Nature">
        <title>Genome sequence of enterohaemorrhagic Escherichia coli O157:H7.</title>
        <authorList>
            <person name="Perna N.T."/>
            <person name="Plunkett G.III."/>
            <person name="Burland V."/>
            <person name="Mau B."/>
            <person name="Glasner J.D."/>
            <person name="Rose D.J."/>
            <person name="Mayhew G.F."/>
            <person name="Evans P.S."/>
            <person name="Gregor J."/>
            <person name="Kirkpatrick H.A."/>
            <person name="Posfai G."/>
            <person name="Hackett J."/>
            <person name="Klink S."/>
            <person name="Boutin A."/>
            <person name="Shao Y."/>
            <person name="Miller L."/>
            <person name="Grotbeck E.J."/>
            <person name="Davis N.W."/>
            <person name="Lim A."/>
            <person name="Dimalanta E."/>
            <person name="Potamousis K."/>
            <person name="Apodaca J."/>
            <person name="Anantharaman T.S."/>
            <person name="Lin J."/>
            <person name="Yen G."/>
            <person name="Schwartz D.C."/>
            <person name="Welch R.A."/>
            <person name="Blattner F.R."/>
        </authorList>
    </citation>
    <scope>NUCLEOTIDE SEQUENCE [LARGE SCALE GENOMIC DNA]</scope>
    <source>
        <strain evidence="3">O157:H7 / EDL933 / ATCC 700927 / EHEC</strain>
    </source>
</reference>
<organism evidence="2 3">
    <name type="scientific">Escherichia coli O157:H7</name>
    <dbReference type="NCBI Taxonomy" id="83334"/>
    <lineage>
        <taxon>Bacteria</taxon>
        <taxon>Pseudomonadati</taxon>
        <taxon>Pseudomonadota</taxon>
        <taxon>Gammaproteobacteria</taxon>
        <taxon>Enterobacterales</taxon>
        <taxon>Enterobacteriaceae</taxon>
        <taxon>Escherichia</taxon>
    </lineage>
</organism>
<keyword evidence="1" id="KW-0472">Membrane</keyword>
<accession>A0A6M7GZI0</accession>